<keyword evidence="2" id="KW-0690">Ribosome biogenesis</keyword>
<reference evidence="11" key="1">
    <citation type="journal article" date="2020" name="Stud. Mycol.">
        <title>101 Dothideomycetes genomes: A test case for predicting lifestyles and emergence of pathogens.</title>
        <authorList>
            <person name="Haridas S."/>
            <person name="Albert R."/>
            <person name="Binder M."/>
            <person name="Bloem J."/>
            <person name="LaButti K."/>
            <person name="Salamov A."/>
            <person name="Andreopoulos B."/>
            <person name="Baker S."/>
            <person name="Barry K."/>
            <person name="Bills G."/>
            <person name="Bluhm B."/>
            <person name="Cannon C."/>
            <person name="Castanera R."/>
            <person name="Culley D."/>
            <person name="Daum C."/>
            <person name="Ezra D."/>
            <person name="Gonzalez J."/>
            <person name="Henrissat B."/>
            <person name="Kuo A."/>
            <person name="Liang C."/>
            <person name="Lipzen A."/>
            <person name="Lutzoni F."/>
            <person name="Magnuson J."/>
            <person name="Mondo S."/>
            <person name="Nolan M."/>
            <person name="Ohm R."/>
            <person name="Pangilinan J."/>
            <person name="Park H.-J."/>
            <person name="Ramirez L."/>
            <person name="Alfaro M."/>
            <person name="Sun H."/>
            <person name="Tritt A."/>
            <person name="Yoshinaga Y."/>
            <person name="Zwiers L.-H."/>
            <person name="Turgeon B."/>
            <person name="Goodwin S."/>
            <person name="Spatafora J."/>
            <person name="Crous P."/>
            <person name="Grigoriev I."/>
        </authorList>
    </citation>
    <scope>NUCLEOTIDE SEQUENCE [LARGE SCALE GENOMIC DNA]</scope>
    <source>
        <strain evidence="11">CBS 304.66</strain>
    </source>
</reference>
<evidence type="ECO:0000256" key="5">
    <source>
        <dbReference type="ARBA" id="ARBA00037300"/>
    </source>
</evidence>
<evidence type="ECO:0000256" key="6">
    <source>
        <dbReference type="ARBA" id="ARBA00038503"/>
    </source>
</evidence>
<dbReference type="Pfam" id="PF24779">
    <property type="entry name" value="UTP23_sensor"/>
    <property type="match status" value="1"/>
</dbReference>
<keyword evidence="4" id="KW-0539">Nucleus</keyword>
<dbReference type="PANTHER" id="PTHR12416">
    <property type="entry name" value="RRNA-PROCESSING PROTEIN UTP23 HOMOLOG"/>
    <property type="match status" value="1"/>
</dbReference>
<evidence type="ECO:0000256" key="1">
    <source>
        <dbReference type="ARBA" id="ARBA00004604"/>
    </source>
</evidence>
<name>A0A9P4TRN7_9PLEO</name>
<dbReference type="InterPro" id="IPR057776">
    <property type="entry name" value="UTP23_sensor"/>
</dbReference>
<dbReference type="EMBL" id="ML986579">
    <property type="protein sequence ID" value="KAF2270624.1"/>
    <property type="molecule type" value="Genomic_DNA"/>
</dbReference>
<keyword evidence="3" id="KW-0698">rRNA processing</keyword>
<keyword evidence="11" id="KW-1185">Reference proteome</keyword>
<dbReference type="InterPro" id="IPR029060">
    <property type="entry name" value="PIN-like_dom_sf"/>
</dbReference>
<evidence type="ECO:0000256" key="4">
    <source>
        <dbReference type="ARBA" id="ARBA00023242"/>
    </source>
</evidence>
<feature type="domain" description="UTP23 sensor motif region" evidence="9">
    <location>
        <begin position="219"/>
        <end position="238"/>
    </location>
</feature>
<dbReference type="AlphaFoldDB" id="A0A9P4TRN7"/>
<comment type="similarity">
    <text evidence="6">Belongs to the UTP23/FCF1 family. UTP23 subfamily.</text>
</comment>
<dbReference type="SUPFAM" id="SSF88723">
    <property type="entry name" value="PIN domain-like"/>
    <property type="match status" value="1"/>
</dbReference>
<proteinExistence type="inferred from homology"/>
<dbReference type="GO" id="GO:0032040">
    <property type="term" value="C:small-subunit processome"/>
    <property type="evidence" value="ECO:0007669"/>
    <property type="project" value="InterPro"/>
</dbReference>
<comment type="caution">
    <text evidence="10">The sequence shown here is derived from an EMBL/GenBank/DDBJ whole genome shotgun (WGS) entry which is preliminary data.</text>
</comment>
<protein>
    <recommendedName>
        <fullName evidence="7">U three protein 23</fullName>
    </recommendedName>
</protein>
<evidence type="ECO:0000256" key="8">
    <source>
        <dbReference type="SAM" id="MobiDB-lite"/>
    </source>
</evidence>
<evidence type="ECO:0000313" key="11">
    <source>
        <dbReference type="Proteomes" id="UP000800093"/>
    </source>
</evidence>
<dbReference type="FunFam" id="3.40.50.1010:FF:000006">
    <property type="entry name" value="rRNA-processing protein UTP23 homolog"/>
    <property type="match status" value="1"/>
</dbReference>
<sequence length="305" mass="34504">MRAKRQKASKKLMHQYQVHFNFREPYQVLLDSQILQDAARFKIDLVGRLKKMLQGEIKPMITQCDIRHLYNSKPKDDTLIEQAKTYERRRCNHHELEEPLSSLECLSEVVDPKGSLTNKHRYIVASQDPKVRAHMRKVPGVPLIYISKSVVILEPMNAVTEEHREREEKAKFKAGLKGKRGANAGVKRKHDEEEDESINRQGDNSIVEQSTGDTRPQKKRKVKGPKGPNPLSVKKPKKRNPATKSTSSSNLPIAESSNLPLRVPGAVESSIAEHDEPAKRKRKRKHKPKAGGAEEADLNGETAVS</sequence>
<feature type="compositionally biased region" description="Polar residues" evidence="8">
    <location>
        <begin position="199"/>
        <end position="214"/>
    </location>
</feature>
<dbReference type="Proteomes" id="UP000800093">
    <property type="component" value="Unassembled WGS sequence"/>
</dbReference>
<feature type="compositionally biased region" description="Basic residues" evidence="8">
    <location>
        <begin position="279"/>
        <end position="289"/>
    </location>
</feature>
<dbReference type="InterPro" id="IPR006984">
    <property type="entry name" value="Fcf1/UTP23"/>
</dbReference>
<evidence type="ECO:0000259" key="9">
    <source>
        <dbReference type="Pfam" id="PF24779"/>
    </source>
</evidence>
<dbReference type="CDD" id="cd09865">
    <property type="entry name" value="PIN_ScUtp23p-like"/>
    <property type="match status" value="1"/>
</dbReference>
<feature type="region of interest" description="Disordered" evidence="8">
    <location>
        <begin position="164"/>
        <end position="305"/>
    </location>
</feature>
<evidence type="ECO:0000256" key="3">
    <source>
        <dbReference type="ARBA" id="ARBA00022552"/>
    </source>
</evidence>
<accession>A0A9P4TRN7</accession>
<comment type="subcellular location">
    <subcellularLocation>
        <location evidence="1">Nucleus</location>
        <location evidence="1">Nucleolus</location>
    </subcellularLocation>
</comment>
<dbReference type="Gene3D" id="3.40.50.1010">
    <property type="entry name" value="5'-nuclease"/>
    <property type="match status" value="1"/>
</dbReference>
<feature type="compositionally biased region" description="Polar residues" evidence="8">
    <location>
        <begin position="242"/>
        <end position="259"/>
    </location>
</feature>
<dbReference type="GO" id="GO:0006364">
    <property type="term" value="P:rRNA processing"/>
    <property type="evidence" value="ECO:0007669"/>
    <property type="project" value="UniProtKB-KW"/>
</dbReference>
<dbReference type="Pfam" id="PF04900">
    <property type="entry name" value="Fcf1"/>
    <property type="match status" value="1"/>
</dbReference>
<dbReference type="OrthoDB" id="25675at2759"/>
<evidence type="ECO:0000313" key="10">
    <source>
        <dbReference type="EMBL" id="KAF2270624.1"/>
    </source>
</evidence>
<gene>
    <name evidence="10" type="ORF">CC78DRAFT_528379</name>
</gene>
<comment type="function">
    <text evidence="5">Involved in rRNA-processing and ribosome biogenesis.</text>
</comment>
<evidence type="ECO:0000256" key="2">
    <source>
        <dbReference type="ARBA" id="ARBA00022517"/>
    </source>
</evidence>
<evidence type="ECO:0000256" key="7">
    <source>
        <dbReference type="ARBA" id="ARBA00076388"/>
    </source>
</evidence>
<organism evidence="10 11">
    <name type="scientific">Lojkania enalia</name>
    <dbReference type="NCBI Taxonomy" id="147567"/>
    <lineage>
        <taxon>Eukaryota</taxon>
        <taxon>Fungi</taxon>
        <taxon>Dikarya</taxon>
        <taxon>Ascomycota</taxon>
        <taxon>Pezizomycotina</taxon>
        <taxon>Dothideomycetes</taxon>
        <taxon>Pleosporomycetidae</taxon>
        <taxon>Pleosporales</taxon>
        <taxon>Pleosporales incertae sedis</taxon>
        <taxon>Lojkania</taxon>
    </lineage>
</organism>